<keyword evidence="19" id="KW-1185">Reference proteome</keyword>
<keyword evidence="13" id="KW-0961">Cell wall biogenesis/degradation</keyword>
<feature type="domain" description="Penicillin-binding protein transpeptidase" evidence="16">
    <location>
        <begin position="253"/>
        <end position="581"/>
    </location>
</feature>
<dbReference type="GO" id="GO:0009002">
    <property type="term" value="F:serine-type D-Ala-D-Ala carboxypeptidase activity"/>
    <property type="evidence" value="ECO:0007669"/>
    <property type="project" value="InterPro"/>
</dbReference>
<dbReference type="PANTHER" id="PTHR30627:SF2">
    <property type="entry name" value="PEPTIDOGLYCAN D,D-TRANSPEPTIDASE MRDA"/>
    <property type="match status" value="1"/>
</dbReference>
<dbReference type="GO" id="GO:0008658">
    <property type="term" value="F:penicillin binding"/>
    <property type="evidence" value="ECO:0007669"/>
    <property type="project" value="InterPro"/>
</dbReference>
<dbReference type="Pfam" id="PF03717">
    <property type="entry name" value="PBP_dimer"/>
    <property type="match status" value="1"/>
</dbReference>
<evidence type="ECO:0000256" key="7">
    <source>
        <dbReference type="ARBA" id="ARBA00022692"/>
    </source>
</evidence>
<keyword evidence="11 15" id="KW-1133">Transmembrane helix</keyword>
<dbReference type="FunFam" id="3.40.710.10:FF:000024">
    <property type="entry name" value="Penicillin-binding protein 2"/>
    <property type="match status" value="1"/>
</dbReference>
<dbReference type="GO" id="GO:0008360">
    <property type="term" value="P:regulation of cell shape"/>
    <property type="evidence" value="ECO:0007669"/>
    <property type="project" value="UniProtKB-KW"/>
</dbReference>
<keyword evidence="4" id="KW-0997">Cell inner membrane</keyword>
<evidence type="ECO:0000256" key="5">
    <source>
        <dbReference type="ARBA" id="ARBA00022645"/>
    </source>
</evidence>
<keyword evidence="10" id="KW-0573">Peptidoglycan synthesis</keyword>
<dbReference type="Gene3D" id="3.30.1390.30">
    <property type="entry name" value="Penicillin-binding protein 2a, domain 3"/>
    <property type="match status" value="1"/>
</dbReference>
<dbReference type="PANTHER" id="PTHR30627">
    <property type="entry name" value="PEPTIDOGLYCAN D,D-TRANSPEPTIDASE"/>
    <property type="match status" value="1"/>
</dbReference>
<evidence type="ECO:0000256" key="15">
    <source>
        <dbReference type="SAM" id="Phobius"/>
    </source>
</evidence>
<dbReference type="Proteomes" id="UP000199666">
    <property type="component" value="Unassembled WGS sequence"/>
</dbReference>
<dbReference type="GO" id="GO:0071555">
    <property type="term" value="P:cell wall organization"/>
    <property type="evidence" value="ECO:0007669"/>
    <property type="project" value="UniProtKB-KW"/>
</dbReference>
<evidence type="ECO:0000256" key="13">
    <source>
        <dbReference type="ARBA" id="ARBA00023316"/>
    </source>
</evidence>
<evidence type="ECO:0000256" key="12">
    <source>
        <dbReference type="ARBA" id="ARBA00023136"/>
    </source>
</evidence>
<evidence type="ECO:0000256" key="3">
    <source>
        <dbReference type="ARBA" id="ARBA00022475"/>
    </source>
</evidence>
<keyword evidence="8" id="KW-0378">Hydrolase</keyword>
<dbReference type="InterPro" id="IPR050515">
    <property type="entry name" value="Beta-lactam/transpept"/>
</dbReference>
<dbReference type="GO" id="GO:0016740">
    <property type="term" value="F:transferase activity"/>
    <property type="evidence" value="ECO:0007669"/>
    <property type="project" value="UniProtKB-KW"/>
</dbReference>
<dbReference type="EMBL" id="FOPP01000006">
    <property type="protein sequence ID" value="SFH19013.1"/>
    <property type="molecule type" value="Genomic_DNA"/>
</dbReference>
<keyword evidence="7 15" id="KW-0812">Transmembrane</keyword>
<evidence type="ECO:0000256" key="11">
    <source>
        <dbReference type="ARBA" id="ARBA00022989"/>
    </source>
</evidence>
<feature type="domain" description="Penicillin-binding protein dimerisation" evidence="17">
    <location>
        <begin position="51"/>
        <end position="211"/>
    </location>
</feature>
<name>A0A1I2Y032_9SPHI</name>
<dbReference type="GO" id="GO:0005886">
    <property type="term" value="C:plasma membrane"/>
    <property type="evidence" value="ECO:0007669"/>
    <property type="project" value="UniProtKB-SubCell"/>
</dbReference>
<dbReference type="AlphaFoldDB" id="A0A1I2Y032"/>
<keyword evidence="9" id="KW-0133">Cell shape</keyword>
<accession>A0A1I2Y032</accession>
<dbReference type="InterPro" id="IPR001460">
    <property type="entry name" value="PCN-bd_Tpept"/>
</dbReference>
<evidence type="ECO:0000256" key="9">
    <source>
        <dbReference type="ARBA" id="ARBA00022960"/>
    </source>
</evidence>
<evidence type="ECO:0000313" key="18">
    <source>
        <dbReference type="EMBL" id="SFH19013.1"/>
    </source>
</evidence>
<dbReference type="Gene3D" id="3.40.710.10">
    <property type="entry name" value="DD-peptidase/beta-lactamase superfamily"/>
    <property type="match status" value="1"/>
</dbReference>
<dbReference type="OrthoDB" id="9766847at2"/>
<dbReference type="SUPFAM" id="SSF56601">
    <property type="entry name" value="beta-lactamase/transpeptidase-like"/>
    <property type="match status" value="1"/>
</dbReference>
<dbReference type="RefSeq" id="WP_090994222.1">
    <property type="nucleotide sequence ID" value="NZ_FOPP01000006.1"/>
</dbReference>
<evidence type="ECO:0000256" key="10">
    <source>
        <dbReference type="ARBA" id="ARBA00022984"/>
    </source>
</evidence>
<evidence type="ECO:0000256" key="14">
    <source>
        <dbReference type="SAM" id="MobiDB-lite"/>
    </source>
</evidence>
<dbReference type="InterPro" id="IPR012338">
    <property type="entry name" value="Beta-lactam/transpept-like"/>
</dbReference>
<comment type="subcellular location">
    <subcellularLocation>
        <location evidence="2">Cell membrane</location>
    </subcellularLocation>
    <subcellularLocation>
        <location evidence="1">Membrane</location>
        <topology evidence="1">Single-pass membrane protein</topology>
    </subcellularLocation>
</comment>
<evidence type="ECO:0000256" key="8">
    <source>
        <dbReference type="ARBA" id="ARBA00022801"/>
    </source>
</evidence>
<keyword evidence="6" id="KW-0645">Protease</keyword>
<evidence type="ECO:0000259" key="17">
    <source>
        <dbReference type="Pfam" id="PF03717"/>
    </source>
</evidence>
<dbReference type="InterPro" id="IPR017790">
    <property type="entry name" value="Penicillin-binding_protein_2"/>
</dbReference>
<feature type="transmembrane region" description="Helical" evidence="15">
    <location>
        <begin position="9"/>
        <end position="28"/>
    </location>
</feature>
<dbReference type="GO" id="GO:0071972">
    <property type="term" value="F:peptidoglycan L,D-transpeptidase activity"/>
    <property type="evidence" value="ECO:0007669"/>
    <property type="project" value="TreeGrafter"/>
</dbReference>
<dbReference type="NCBIfam" id="TIGR03423">
    <property type="entry name" value="pbp2_mrdA"/>
    <property type="match status" value="1"/>
</dbReference>
<dbReference type="STRING" id="414048.SAMN04489864_106145"/>
<dbReference type="GO" id="GO:0006508">
    <property type="term" value="P:proteolysis"/>
    <property type="evidence" value="ECO:0007669"/>
    <property type="project" value="UniProtKB-KW"/>
</dbReference>
<keyword evidence="18" id="KW-0808">Transferase</keyword>
<keyword evidence="3" id="KW-1003">Cell membrane</keyword>
<sequence>MDQLFNRRYIIQGLFIVIALILLGKLFYMQVASDKYFLDANNNALRKLYVYPARGVIVDRNHKILAQNQPTYDLLVIPNQVKAFDTLSLCKIIGIDTVEFNEKLRKAIVYSRGRASIFQKLLSIETYASLQEKMHNYSGFFVQNRTIRYYPDSIAGQFLGYVKEVSPFEIEKHDGYYKPGDDIGKSGIEKFYEPYLRGKKGVKHVLYNNKNVAQGSYADGKLDSLAISGEQLVTTIDSRIQKLGEELLAHKVGSLVAIEPSTGEILAFVSSPGYDPNKMIGRETGNNYSELSKNPYRPLTVRPISGRYSPGSAFKPLDALIALQDGVIDANSTFFCPGYFMSGSRKVKCEHVDLNTNLRWGLSRSCNTYFFNIFAKMMTKNGVKNQRATYEEWQKKVRKFGIGDTLGIDFPGEKAFKLYRKADYDRMYKNRWNYNTVLSVAIGQGEITTTPLQMANIMAIIANRGYYIKPHVVKGIGNNELIDKKYKEKHFAGVDARHYDPVIDGMQDAVNTSTGTAIESRLRNIIMCGKTGTVQNSQNGGKNHSVFIGFAPRDNPKIAIAVIIENGGYGGSYAAPIASFITEKYLTDSLSGRLINGSSIEKYKADNLLPALIAKPVKRVVKADTTKKSDSTNNSLPIKSKTPQVKINSTAILPTKQVIKPKK</sequence>
<evidence type="ECO:0000313" key="19">
    <source>
        <dbReference type="Proteomes" id="UP000199666"/>
    </source>
</evidence>
<evidence type="ECO:0000256" key="1">
    <source>
        <dbReference type="ARBA" id="ARBA00004167"/>
    </source>
</evidence>
<reference evidence="18 19" key="1">
    <citation type="submission" date="2016-10" db="EMBL/GenBank/DDBJ databases">
        <authorList>
            <person name="de Groot N.N."/>
        </authorList>
    </citation>
    <scope>NUCLEOTIDE SEQUENCE [LARGE SCALE GENOMIC DNA]</scope>
    <source>
        <strain evidence="18 19">DSM 18684</strain>
    </source>
</reference>
<dbReference type="Gene3D" id="3.90.1310.10">
    <property type="entry name" value="Penicillin-binding protein 2a (Domain 2)"/>
    <property type="match status" value="1"/>
</dbReference>
<evidence type="ECO:0000259" key="16">
    <source>
        <dbReference type="Pfam" id="PF00905"/>
    </source>
</evidence>
<keyword evidence="5" id="KW-0121">Carboxypeptidase</keyword>
<feature type="region of interest" description="Disordered" evidence="14">
    <location>
        <begin position="623"/>
        <end position="642"/>
    </location>
</feature>
<evidence type="ECO:0000256" key="2">
    <source>
        <dbReference type="ARBA" id="ARBA00004236"/>
    </source>
</evidence>
<organism evidence="18 19">
    <name type="scientific">Pedobacter insulae</name>
    <dbReference type="NCBI Taxonomy" id="414048"/>
    <lineage>
        <taxon>Bacteria</taxon>
        <taxon>Pseudomonadati</taxon>
        <taxon>Bacteroidota</taxon>
        <taxon>Sphingobacteriia</taxon>
        <taxon>Sphingobacteriales</taxon>
        <taxon>Sphingobacteriaceae</taxon>
        <taxon>Pedobacter</taxon>
    </lineage>
</organism>
<feature type="compositionally biased region" description="Polar residues" evidence="14">
    <location>
        <begin position="631"/>
        <end position="642"/>
    </location>
</feature>
<dbReference type="SUPFAM" id="SSF56519">
    <property type="entry name" value="Penicillin binding protein dimerisation domain"/>
    <property type="match status" value="1"/>
</dbReference>
<dbReference type="GO" id="GO:0009252">
    <property type="term" value="P:peptidoglycan biosynthetic process"/>
    <property type="evidence" value="ECO:0007669"/>
    <property type="project" value="UniProtKB-KW"/>
</dbReference>
<dbReference type="InterPro" id="IPR036138">
    <property type="entry name" value="PBP_dimer_sf"/>
</dbReference>
<keyword evidence="12 15" id="KW-0472">Membrane</keyword>
<dbReference type="InterPro" id="IPR005311">
    <property type="entry name" value="PBP_dimer"/>
</dbReference>
<evidence type="ECO:0000256" key="6">
    <source>
        <dbReference type="ARBA" id="ARBA00022670"/>
    </source>
</evidence>
<protein>
    <submittedName>
        <fullName evidence="18">Peptidoglycan glycosyltransferase</fullName>
    </submittedName>
</protein>
<proteinExistence type="predicted"/>
<evidence type="ECO:0000256" key="4">
    <source>
        <dbReference type="ARBA" id="ARBA00022519"/>
    </source>
</evidence>
<gene>
    <name evidence="18" type="ORF">SAMN04489864_106145</name>
</gene>
<dbReference type="Pfam" id="PF00905">
    <property type="entry name" value="Transpeptidase"/>
    <property type="match status" value="1"/>
</dbReference>